<dbReference type="EMBL" id="CP108038">
    <property type="protein sequence ID" value="WUN89598.1"/>
    <property type="molecule type" value="Genomic_DNA"/>
</dbReference>
<protein>
    <submittedName>
        <fullName evidence="2">Uncharacterized protein</fullName>
    </submittedName>
</protein>
<dbReference type="RefSeq" id="WP_328736405.1">
    <property type="nucleotide sequence ID" value="NZ_CP108038.1"/>
</dbReference>
<evidence type="ECO:0000313" key="3">
    <source>
        <dbReference type="Proteomes" id="UP001432071"/>
    </source>
</evidence>
<proteinExistence type="predicted"/>
<name>A0ABZ1R5J9_9ACTN</name>
<gene>
    <name evidence="2" type="ORF">OHT53_27765</name>
</gene>
<sequence length="40" mass="4328">MTDPLTQVVVEQLLPDPVEGLQNGRGPARHPSTHHGWAVS</sequence>
<evidence type="ECO:0000313" key="2">
    <source>
        <dbReference type="EMBL" id="WUN89598.1"/>
    </source>
</evidence>
<evidence type="ECO:0000256" key="1">
    <source>
        <dbReference type="SAM" id="MobiDB-lite"/>
    </source>
</evidence>
<organism evidence="2 3">
    <name type="scientific">Streptomyces bobili</name>
    <dbReference type="NCBI Taxonomy" id="67280"/>
    <lineage>
        <taxon>Bacteria</taxon>
        <taxon>Bacillati</taxon>
        <taxon>Actinomycetota</taxon>
        <taxon>Actinomycetes</taxon>
        <taxon>Kitasatosporales</taxon>
        <taxon>Streptomycetaceae</taxon>
        <taxon>Streptomyces</taxon>
    </lineage>
</organism>
<dbReference type="Proteomes" id="UP001432071">
    <property type="component" value="Chromosome"/>
</dbReference>
<reference evidence="2" key="1">
    <citation type="submission" date="2022-10" db="EMBL/GenBank/DDBJ databases">
        <title>The complete genomes of actinobacterial strains from the NBC collection.</title>
        <authorList>
            <person name="Joergensen T.S."/>
            <person name="Alvarez Arevalo M."/>
            <person name="Sterndorff E.B."/>
            <person name="Faurdal D."/>
            <person name="Vuksanovic O."/>
            <person name="Mourched A.-S."/>
            <person name="Charusanti P."/>
            <person name="Shaw S."/>
            <person name="Blin K."/>
            <person name="Weber T."/>
        </authorList>
    </citation>
    <scope>NUCLEOTIDE SEQUENCE</scope>
    <source>
        <strain evidence="2">NBC_00302</strain>
    </source>
</reference>
<feature type="region of interest" description="Disordered" evidence="1">
    <location>
        <begin position="16"/>
        <end position="40"/>
    </location>
</feature>
<dbReference type="GeneID" id="93764857"/>
<keyword evidence="3" id="KW-1185">Reference proteome</keyword>
<accession>A0ABZ1R5J9</accession>